<gene>
    <name evidence="1" type="ORF">SE17_41625</name>
</gene>
<protein>
    <submittedName>
        <fullName evidence="1">Uncharacterized protein</fullName>
    </submittedName>
</protein>
<comment type="caution">
    <text evidence="1">The sequence shown here is derived from an EMBL/GenBank/DDBJ whole genome shotgun (WGS) entry which is preliminary data.</text>
</comment>
<keyword evidence="2" id="KW-1185">Reference proteome</keyword>
<reference evidence="1 2" key="1">
    <citation type="submission" date="2015-09" db="EMBL/GenBank/DDBJ databases">
        <title>Draft genome sequence of Kouleothrix aurantiaca JCM 19913.</title>
        <authorList>
            <person name="Hemp J."/>
        </authorList>
    </citation>
    <scope>NUCLEOTIDE SEQUENCE [LARGE SCALE GENOMIC DNA]</scope>
    <source>
        <strain evidence="1 2">COM-B</strain>
    </source>
</reference>
<organism evidence="1 2">
    <name type="scientific">Kouleothrix aurantiaca</name>
    <dbReference type="NCBI Taxonomy" id="186479"/>
    <lineage>
        <taxon>Bacteria</taxon>
        <taxon>Bacillati</taxon>
        <taxon>Chloroflexota</taxon>
        <taxon>Chloroflexia</taxon>
        <taxon>Chloroflexales</taxon>
        <taxon>Roseiflexineae</taxon>
        <taxon>Roseiflexaceae</taxon>
        <taxon>Kouleothrix</taxon>
    </lineage>
</organism>
<dbReference type="Proteomes" id="UP000050509">
    <property type="component" value="Unassembled WGS sequence"/>
</dbReference>
<evidence type="ECO:0000313" key="1">
    <source>
        <dbReference type="EMBL" id="KPV47776.1"/>
    </source>
</evidence>
<dbReference type="AlphaFoldDB" id="A0A0P9EUA6"/>
<proteinExistence type="predicted"/>
<evidence type="ECO:0000313" key="2">
    <source>
        <dbReference type="Proteomes" id="UP000050509"/>
    </source>
</evidence>
<sequence length="180" mass="20000">MTLEPTISSILLKLADEYDGVVPERDVFARVLERRPSRAKNPFASIRNILRYDSFETGWVRLGGGKLMPRHSVLNGLRFRVVPAAEEISADLLARAKIEPFVLLRMPHPRLLDERGHALNSSPQRLPGAQPGFSFSAVEAQTLGGGYRRTRFQPGDSILVTIAATDPLTLKLERDPAAQF</sequence>
<name>A0A0P9EUA6_9CHLR</name>
<dbReference type="EMBL" id="LJCR01003249">
    <property type="protein sequence ID" value="KPV47776.1"/>
    <property type="molecule type" value="Genomic_DNA"/>
</dbReference>
<accession>A0A0P9EUA6</accession>
<feature type="non-terminal residue" evidence="1">
    <location>
        <position position="180"/>
    </location>
</feature>